<evidence type="ECO:0000313" key="4">
    <source>
        <dbReference type="EMBL" id="MBB5873400.1"/>
    </source>
</evidence>
<reference evidence="4 5" key="1">
    <citation type="submission" date="2020-08" db="EMBL/GenBank/DDBJ databases">
        <title>Sequencing the genomes of 1000 actinobacteria strains.</title>
        <authorList>
            <person name="Klenk H.-P."/>
        </authorList>
    </citation>
    <scope>NUCLEOTIDE SEQUENCE [LARGE SCALE GENOMIC DNA]</scope>
    <source>
        <strain evidence="4 5">DSM 45362</strain>
    </source>
</reference>
<feature type="DNA-binding region" description="H-T-H motif" evidence="2">
    <location>
        <begin position="27"/>
        <end position="46"/>
    </location>
</feature>
<dbReference type="EMBL" id="JACHMN010000003">
    <property type="protein sequence ID" value="MBB5873400.1"/>
    <property type="molecule type" value="Genomic_DNA"/>
</dbReference>
<sequence>MTGADPKELLLGRVIDFLAASGITGKSLREIAIGAGTSHRMLIYHFGSREGLLAAVVAVIEAQQRSAMAAMAGESSRELMTALWRQVSDPAILPFVRLFFEIVGQAVQGVPGTERLLATLTEPWLAEGAATAERVGAAFDPAVIRMGVAVTRGLLLDLLAGADPAEVTASYQRFVALVAPES</sequence>
<dbReference type="SUPFAM" id="SSF46689">
    <property type="entry name" value="Homeodomain-like"/>
    <property type="match status" value="1"/>
</dbReference>
<organism evidence="4 5">
    <name type="scientific">Allocatelliglobosispora scoriae</name>
    <dbReference type="NCBI Taxonomy" id="643052"/>
    <lineage>
        <taxon>Bacteria</taxon>
        <taxon>Bacillati</taxon>
        <taxon>Actinomycetota</taxon>
        <taxon>Actinomycetes</taxon>
        <taxon>Micromonosporales</taxon>
        <taxon>Micromonosporaceae</taxon>
        <taxon>Allocatelliglobosispora</taxon>
    </lineage>
</organism>
<keyword evidence="1 2" id="KW-0238">DNA-binding</keyword>
<feature type="domain" description="HTH tetR-type" evidence="3">
    <location>
        <begin position="4"/>
        <end position="64"/>
    </location>
</feature>
<dbReference type="AlphaFoldDB" id="A0A841C375"/>
<evidence type="ECO:0000256" key="2">
    <source>
        <dbReference type="PROSITE-ProRule" id="PRU00335"/>
    </source>
</evidence>
<comment type="caution">
    <text evidence="4">The sequence shown here is derived from an EMBL/GenBank/DDBJ whole genome shotgun (WGS) entry which is preliminary data.</text>
</comment>
<name>A0A841C375_9ACTN</name>
<protein>
    <submittedName>
        <fullName evidence="4">AcrR family transcriptional regulator</fullName>
    </submittedName>
</protein>
<dbReference type="Gene3D" id="1.10.357.10">
    <property type="entry name" value="Tetracycline Repressor, domain 2"/>
    <property type="match status" value="1"/>
</dbReference>
<dbReference type="GO" id="GO:0003677">
    <property type="term" value="F:DNA binding"/>
    <property type="evidence" value="ECO:0007669"/>
    <property type="project" value="UniProtKB-UniRule"/>
</dbReference>
<proteinExistence type="predicted"/>
<dbReference type="PROSITE" id="PS50977">
    <property type="entry name" value="HTH_TETR_2"/>
    <property type="match status" value="1"/>
</dbReference>
<dbReference type="Pfam" id="PF00440">
    <property type="entry name" value="TetR_N"/>
    <property type="match status" value="1"/>
</dbReference>
<accession>A0A841C375</accession>
<gene>
    <name evidence="4" type="ORF">F4553_006834</name>
</gene>
<keyword evidence="5" id="KW-1185">Reference proteome</keyword>
<dbReference type="InterPro" id="IPR009057">
    <property type="entry name" value="Homeodomain-like_sf"/>
</dbReference>
<dbReference type="Proteomes" id="UP000587527">
    <property type="component" value="Unassembled WGS sequence"/>
</dbReference>
<dbReference type="InterPro" id="IPR001647">
    <property type="entry name" value="HTH_TetR"/>
</dbReference>
<evidence type="ECO:0000259" key="3">
    <source>
        <dbReference type="PROSITE" id="PS50977"/>
    </source>
</evidence>
<evidence type="ECO:0000256" key="1">
    <source>
        <dbReference type="ARBA" id="ARBA00023125"/>
    </source>
</evidence>
<dbReference type="RefSeq" id="WP_184844554.1">
    <property type="nucleotide sequence ID" value="NZ_JACHMN010000003.1"/>
</dbReference>
<evidence type="ECO:0000313" key="5">
    <source>
        <dbReference type="Proteomes" id="UP000587527"/>
    </source>
</evidence>